<feature type="region of interest" description="Disordered" evidence="19">
    <location>
        <begin position="1289"/>
        <end position="1401"/>
    </location>
</feature>
<dbReference type="Pfam" id="PF19303">
    <property type="entry name" value="Anticodon_3"/>
    <property type="match status" value="1"/>
</dbReference>
<evidence type="ECO:0000256" key="3">
    <source>
        <dbReference type="ARBA" id="ARBA00005594"/>
    </source>
</evidence>
<evidence type="ECO:0000256" key="8">
    <source>
        <dbReference type="ARBA" id="ARBA00022598"/>
    </source>
</evidence>
<evidence type="ECO:0000259" key="20">
    <source>
        <dbReference type="PROSITE" id="PS50886"/>
    </source>
</evidence>
<dbReference type="InterPro" id="IPR002547">
    <property type="entry name" value="tRNA-bd_dom"/>
</dbReference>
<dbReference type="Pfam" id="PF09334">
    <property type="entry name" value="tRNA-synt_1g"/>
    <property type="match status" value="1"/>
</dbReference>
<dbReference type="EMBL" id="JAUCMV010000004">
    <property type="protein sequence ID" value="KAK0404365.1"/>
    <property type="molecule type" value="Genomic_DNA"/>
</dbReference>
<protein>
    <recommendedName>
        <fullName evidence="5">Methionine--tRNA ligase, cytoplasmic</fullName>
        <ecNumber evidence="4">6.1.1.10</ecNumber>
    </recommendedName>
    <alternativeName>
        <fullName evidence="15">Methionyl-tRNA synthetase</fullName>
    </alternativeName>
</protein>
<evidence type="ECO:0000256" key="10">
    <source>
        <dbReference type="ARBA" id="ARBA00022840"/>
    </source>
</evidence>
<dbReference type="InterPro" id="IPR041872">
    <property type="entry name" value="Anticodon_Met"/>
</dbReference>
<evidence type="ECO:0000256" key="14">
    <source>
        <dbReference type="ARBA" id="ARBA00023242"/>
    </source>
</evidence>
<accession>A0AA39HEH3</accession>
<keyword evidence="14" id="KW-0539">Nucleus</keyword>
<gene>
    <name evidence="21" type="ORF">QR680_017425</name>
</gene>
<dbReference type="GO" id="GO:0005524">
    <property type="term" value="F:ATP binding"/>
    <property type="evidence" value="ECO:0007669"/>
    <property type="project" value="UniProtKB-KW"/>
</dbReference>
<dbReference type="PROSITE" id="PS00178">
    <property type="entry name" value="AA_TRNA_LIGASE_I"/>
    <property type="match status" value="1"/>
</dbReference>
<evidence type="ECO:0000313" key="21">
    <source>
        <dbReference type="EMBL" id="KAK0404365.1"/>
    </source>
</evidence>
<comment type="subcellular location">
    <subcellularLocation>
        <location evidence="1">Cytoplasm</location>
    </subcellularLocation>
    <subcellularLocation>
        <location evidence="2">Nucleus</location>
        <location evidence="2">Nucleolus</location>
    </subcellularLocation>
</comment>
<organism evidence="21 22">
    <name type="scientific">Steinernema hermaphroditum</name>
    <dbReference type="NCBI Taxonomy" id="289476"/>
    <lineage>
        <taxon>Eukaryota</taxon>
        <taxon>Metazoa</taxon>
        <taxon>Ecdysozoa</taxon>
        <taxon>Nematoda</taxon>
        <taxon>Chromadorea</taxon>
        <taxon>Rhabditida</taxon>
        <taxon>Tylenchina</taxon>
        <taxon>Panagrolaimomorpha</taxon>
        <taxon>Strongyloidoidea</taxon>
        <taxon>Steinernematidae</taxon>
        <taxon>Steinernema</taxon>
    </lineage>
</organism>
<dbReference type="Pfam" id="PF08159">
    <property type="entry name" value="NUC153"/>
    <property type="match status" value="1"/>
</dbReference>
<dbReference type="Gene3D" id="3.40.50.620">
    <property type="entry name" value="HUPs"/>
    <property type="match status" value="1"/>
</dbReference>
<feature type="compositionally biased region" description="Acidic residues" evidence="19">
    <location>
        <begin position="1310"/>
        <end position="1327"/>
    </location>
</feature>
<dbReference type="InterPro" id="IPR014729">
    <property type="entry name" value="Rossmann-like_a/b/a_fold"/>
</dbReference>
<keyword evidence="8" id="KW-0436">Ligase</keyword>
<feature type="domain" description="TRNA-binding" evidence="20">
    <location>
        <begin position="763"/>
        <end position="864"/>
    </location>
</feature>
<name>A0AA39HEH3_9BILA</name>
<dbReference type="GO" id="GO:0006431">
    <property type="term" value="P:methionyl-tRNA aminoacylation"/>
    <property type="evidence" value="ECO:0007669"/>
    <property type="project" value="InterPro"/>
</dbReference>
<comment type="similarity">
    <text evidence="3">Belongs to the class-I aminoacyl-tRNA synthetase family.</text>
</comment>
<dbReference type="NCBIfam" id="NF001100">
    <property type="entry name" value="PRK00133.1"/>
    <property type="match status" value="1"/>
</dbReference>
<dbReference type="Gene3D" id="2.20.28.20">
    <property type="entry name" value="Methionyl-tRNA synthetase, Zn-domain"/>
    <property type="match status" value="1"/>
</dbReference>
<dbReference type="InterPro" id="IPR023458">
    <property type="entry name" value="Met-tRNA_ligase_1"/>
</dbReference>
<dbReference type="InterPro" id="IPR033911">
    <property type="entry name" value="MetRS_core"/>
</dbReference>
<dbReference type="SUPFAM" id="SSF50249">
    <property type="entry name" value="Nucleic acid-binding proteins"/>
    <property type="match status" value="1"/>
</dbReference>
<reference evidence="21" key="1">
    <citation type="submission" date="2023-06" db="EMBL/GenBank/DDBJ databases">
        <title>Genomic analysis of the entomopathogenic nematode Steinernema hermaphroditum.</title>
        <authorList>
            <person name="Schwarz E.M."/>
            <person name="Heppert J.K."/>
            <person name="Baniya A."/>
            <person name="Schwartz H.T."/>
            <person name="Tan C.-H."/>
            <person name="Antoshechkin I."/>
            <person name="Sternberg P.W."/>
            <person name="Goodrich-Blair H."/>
            <person name="Dillman A.R."/>
        </authorList>
    </citation>
    <scope>NUCLEOTIDE SEQUENCE</scope>
    <source>
        <strain evidence="21">PS9179</strain>
        <tissue evidence="21">Whole animal</tissue>
    </source>
</reference>
<keyword evidence="6" id="KW-0963">Cytoplasm</keyword>
<evidence type="ECO:0000256" key="18">
    <source>
        <dbReference type="SAM" id="Coils"/>
    </source>
</evidence>
<dbReference type="PANTHER" id="PTHR45765">
    <property type="entry name" value="METHIONINE--TRNA LIGASE"/>
    <property type="match status" value="1"/>
</dbReference>
<dbReference type="InterPro" id="IPR001412">
    <property type="entry name" value="aa-tRNA-synth_I_CS"/>
</dbReference>
<dbReference type="Gene3D" id="1.10.730.10">
    <property type="entry name" value="Isoleucyl-tRNA Synthetase, Domain 1"/>
    <property type="match status" value="1"/>
</dbReference>
<evidence type="ECO:0000256" key="4">
    <source>
        <dbReference type="ARBA" id="ARBA00012838"/>
    </source>
</evidence>
<dbReference type="CDD" id="cd02799">
    <property type="entry name" value="tRNA_bind_EMAP-II_like"/>
    <property type="match status" value="1"/>
</dbReference>
<proteinExistence type="inferred from homology"/>
<evidence type="ECO:0000256" key="6">
    <source>
        <dbReference type="ARBA" id="ARBA00022490"/>
    </source>
</evidence>
<dbReference type="NCBIfam" id="TIGR00398">
    <property type="entry name" value="metG"/>
    <property type="match status" value="1"/>
</dbReference>
<dbReference type="PRINTS" id="PR01041">
    <property type="entry name" value="TRNASYNTHMET"/>
</dbReference>
<evidence type="ECO:0000256" key="12">
    <source>
        <dbReference type="ARBA" id="ARBA00022917"/>
    </source>
</evidence>
<dbReference type="InterPro" id="IPR012580">
    <property type="entry name" value="NUC153"/>
</dbReference>
<dbReference type="HAMAP" id="MF_00098">
    <property type="entry name" value="Met_tRNA_synth_type1"/>
    <property type="match status" value="1"/>
</dbReference>
<dbReference type="GO" id="GO:0005829">
    <property type="term" value="C:cytosol"/>
    <property type="evidence" value="ECO:0007669"/>
    <property type="project" value="TreeGrafter"/>
</dbReference>
<dbReference type="GO" id="GO:0004825">
    <property type="term" value="F:methionine-tRNA ligase activity"/>
    <property type="evidence" value="ECO:0007669"/>
    <property type="project" value="UniProtKB-EC"/>
</dbReference>
<comment type="catalytic activity">
    <reaction evidence="16">
        <text>tRNA(Met) + L-methionine + ATP = L-methionyl-tRNA(Met) + AMP + diphosphate</text>
        <dbReference type="Rhea" id="RHEA:13481"/>
        <dbReference type="Rhea" id="RHEA-COMP:9667"/>
        <dbReference type="Rhea" id="RHEA-COMP:9698"/>
        <dbReference type="ChEBI" id="CHEBI:30616"/>
        <dbReference type="ChEBI" id="CHEBI:33019"/>
        <dbReference type="ChEBI" id="CHEBI:57844"/>
        <dbReference type="ChEBI" id="CHEBI:78442"/>
        <dbReference type="ChEBI" id="CHEBI:78530"/>
        <dbReference type="ChEBI" id="CHEBI:456215"/>
        <dbReference type="EC" id="6.1.1.10"/>
    </reaction>
</comment>
<feature type="compositionally biased region" description="Acidic residues" evidence="19">
    <location>
        <begin position="1037"/>
        <end position="1058"/>
    </location>
</feature>
<dbReference type="SUPFAM" id="SSF57770">
    <property type="entry name" value="Methionyl-tRNA synthetase (MetRS), Zn-domain"/>
    <property type="match status" value="1"/>
</dbReference>
<feature type="region of interest" description="Disordered" evidence="19">
    <location>
        <begin position="1434"/>
        <end position="1486"/>
    </location>
</feature>
<dbReference type="FunFam" id="2.40.50.140:FF:000047">
    <property type="entry name" value="tyrosine--tRNA ligase, cytoplasmic isoform X2"/>
    <property type="match status" value="1"/>
</dbReference>
<dbReference type="Pfam" id="PF01588">
    <property type="entry name" value="tRNA_bind"/>
    <property type="match status" value="1"/>
</dbReference>
<dbReference type="GO" id="GO:0017101">
    <property type="term" value="C:aminoacyl-tRNA synthetase multienzyme complex"/>
    <property type="evidence" value="ECO:0007669"/>
    <property type="project" value="TreeGrafter"/>
</dbReference>
<keyword evidence="18" id="KW-0175">Coiled coil</keyword>
<evidence type="ECO:0000256" key="11">
    <source>
        <dbReference type="ARBA" id="ARBA00022884"/>
    </source>
</evidence>
<dbReference type="Proteomes" id="UP001175271">
    <property type="component" value="Unassembled WGS sequence"/>
</dbReference>
<dbReference type="InterPro" id="IPR056750">
    <property type="entry name" value="RRM_ESF1"/>
</dbReference>
<feature type="coiled-coil region" evidence="18">
    <location>
        <begin position="663"/>
        <end position="697"/>
    </location>
</feature>
<evidence type="ECO:0000256" key="13">
    <source>
        <dbReference type="ARBA" id="ARBA00023146"/>
    </source>
</evidence>
<dbReference type="GO" id="GO:0000049">
    <property type="term" value="F:tRNA binding"/>
    <property type="evidence" value="ECO:0007669"/>
    <property type="project" value="UniProtKB-UniRule"/>
</dbReference>
<feature type="region of interest" description="Disordered" evidence="19">
    <location>
        <begin position="1013"/>
        <end position="1058"/>
    </location>
</feature>
<dbReference type="GO" id="GO:0005730">
    <property type="term" value="C:nucleolus"/>
    <property type="evidence" value="ECO:0007669"/>
    <property type="project" value="UniProtKB-SubCell"/>
</dbReference>
<dbReference type="InterPro" id="IPR009080">
    <property type="entry name" value="tRNAsynth_Ia_anticodon-bd"/>
</dbReference>
<dbReference type="InterPro" id="IPR029038">
    <property type="entry name" value="MetRS_Zn"/>
</dbReference>
<evidence type="ECO:0000256" key="19">
    <source>
        <dbReference type="SAM" id="MobiDB-lite"/>
    </source>
</evidence>
<keyword evidence="22" id="KW-1185">Reference proteome</keyword>
<dbReference type="PROSITE" id="PS50886">
    <property type="entry name" value="TRBD"/>
    <property type="match status" value="1"/>
</dbReference>
<keyword evidence="10" id="KW-0067">ATP-binding</keyword>
<keyword evidence="13" id="KW-0030">Aminoacyl-tRNA synthetase</keyword>
<dbReference type="InterPro" id="IPR015413">
    <property type="entry name" value="Methionyl/Leucyl_tRNA_Synth"/>
</dbReference>
<keyword evidence="12" id="KW-0648">Protein biosynthesis</keyword>
<evidence type="ECO:0000256" key="16">
    <source>
        <dbReference type="ARBA" id="ARBA00047364"/>
    </source>
</evidence>
<keyword evidence="11 17" id="KW-0694">RNA-binding</keyword>
<evidence type="ECO:0000256" key="9">
    <source>
        <dbReference type="ARBA" id="ARBA00022741"/>
    </source>
</evidence>
<evidence type="ECO:0000313" key="22">
    <source>
        <dbReference type="Proteomes" id="UP001175271"/>
    </source>
</evidence>
<dbReference type="Pfam" id="PF25121">
    <property type="entry name" value="RRM_ESF1"/>
    <property type="match status" value="1"/>
</dbReference>
<evidence type="ECO:0000256" key="7">
    <source>
        <dbReference type="ARBA" id="ARBA00022555"/>
    </source>
</evidence>
<dbReference type="InterPro" id="IPR014758">
    <property type="entry name" value="Met-tRNA_synth"/>
</dbReference>
<keyword evidence="7 17" id="KW-0820">tRNA-binding</keyword>
<dbReference type="CDD" id="cd07957">
    <property type="entry name" value="Anticodon_Ia_Met"/>
    <property type="match status" value="1"/>
</dbReference>
<evidence type="ECO:0000256" key="1">
    <source>
        <dbReference type="ARBA" id="ARBA00004496"/>
    </source>
</evidence>
<dbReference type="FunFam" id="1.10.730.10:FF:000031">
    <property type="entry name" value="Putative Methionyl-tRNA synthetase"/>
    <property type="match status" value="1"/>
</dbReference>
<feature type="region of interest" description="Disordered" evidence="19">
    <location>
        <begin position="597"/>
        <end position="627"/>
    </location>
</feature>
<dbReference type="SUPFAM" id="SSF52374">
    <property type="entry name" value="Nucleotidylyl transferase"/>
    <property type="match status" value="1"/>
</dbReference>
<keyword evidence="9" id="KW-0547">Nucleotide-binding</keyword>
<evidence type="ECO:0000256" key="15">
    <source>
        <dbReference type="ARBA" id="ARBA00030904"/>
    </source>
</evidence>
<feature type="region of interest" description="Disordered" evidence="19">
    <location>
        <begin position="718"/>
        <end position="758"/>
    </location>
</feature>
<feature type="compositionally biased region" description="Basic and acidic residues" evidence="19">
    <location>
        <begin position="1338"/>
        <end position="1349"/>
    </location>
</feature>
<dbReference type="CDD" id="cd00814">
    <property type="entry name" value="MetRS_core"/>
    <property type="match status" value="1"/>
</dbReference>
<feature type="region of interest" description="Disordered" evidence="19">
    <location>
        <begin position="1117"/>
        <end position="1136"/>
    </location>
</feature>
<dbReference type="PANTHER" id="PTHR45765:SF1">
    <property type="entry name" value="METHIONINE--TRNA LIGASE, CYTOPLASMIC"/>
    <property type="match status" value="1"/>
</dbReference>
<evidence type="ECO:0000256" key="17">
    <source>
        <dbReference type="PROSITE-ProRule" id="PRU00209"/>
    </source>
</evidence>
<sequence>MATQADVVSSWQNGEVVYNNEIPSEEKIPIKGEKNVLITSALPYVNNVPHLGNIIGSVLSADVFSRYSGQRGVRTLFVCGTDEYGTATETKALQEGTTPQAVCDKYHEIHKGIYEWFNIKFDRFGRTTTPDQTEICQNIFLKLRENGFTSSDSIDQLHCGACDKFLADRYVHGTCPFCAYDDARGDQCDKCGKLINAVDLVNPKCSVCKSDPKVRQSRHIFIDLDKLSSKVEEQLNKTLENDSNRWSPNAVSIAKSWIKTGLERRCITRDLKWGTPVPLEEFSSKVFYVWFDAPIGYLSITKGLLGENWTKWWKAPEDVELYNFLGKDNVAFHSVMFPATQIGANDNYTIVKHMCATEYLNYENVKFSKSRGTGVFGNDAQSTGIPADVWRFYLLYVRPENQDTAFSWDDFTLKVNSELLNNVGNFCNRALSFLDKQFGGVIPEINLDHKDIEFLTAVQEDLNEYNRSLDAVKLRNGLVTILALSSKGNSYLQENAPWKLIKGSEEEKKRAKTVLGVAANIAYLIGILLYPYMPQVTGEIRKQCGADRLPRIPDTVLCFLKPGHKIGAPKPLFAKLEVDVVKEFKARFGGQQENGIDAAPVVKEPKKAGKAKPPKNKVPASANKGKKVKEQKMAAHFPKVMANTQNIKNLLGVCGQHFEQRRALFVTEQLSKLNKEQDALKKEVESLKRKLVELEIEGGVPQVEVPKKEVSACATPAGKNVESLGGKKQAENVDKPKKVKKKQPKKEQTKKGGNAAAADDAVDVGRLDLRIGRIIEAKHHPDADSLYVETIDLGEEKPRTVVSGLVRHVPLDQMQNRLVMCLCNLKPAKMRGIESQAMVMCASSPEKVEIMELDPSCVPGQVVKCEGFTHRPDAVLNPKKKVWEAVAEHLKVNANGQAAYKDVPLLVDGNSTPVVAPTLRATMKKAAKKSAKKSGNVCANPASDERFSSVASDPKFIEISKKNRKVTIDKRFQSALTIKKFSAKAAMDRRGRIVDLGNRDDLNNIYDVESDQEPVELEKKPSILDLARGEGNVSSSDESDSSDSGDDSDVEDGDDDCADLDKNVERVEWASRRLAICNMDWDRVSADDLFVLFSSFKPPNGNLLSITVYLSDFGKKRTEQEEREGPQVKKTNAKDKEAASEAVRQYQLDRLKYYYAVLECDSVETASAVYEHCDGVEFEMSSVKMDLRFIPDDMSFEESRVKERSNADNVNVNKYKPKYFESSAMANCRTQITWDETDPERKRAMREVFTADNVDEFKDLIAPGSSDEEDDQDGESKPNTLATLLDAAGENESTGGKQLQVEWEPSLNMDDGEDEEDGLEMAFDGEDAEGKGKKKSKDSKTPWERYIEKRKQKKKERKATIQAIRKAKKEEREAEDAEAAVEHKKRVAAKKKEESVKNASAPVDVGDERFSALFTNSAFAIDKSNPLYKSAHNLADVQVSEKRKRHLPRKEDEEQPEEEKGPRTSSLIAKLKKRTETLKNKKRKLH</sequence>
<dbReference type="FunFam" id="2.20.28.20:FF:000001">
    <property type="entry name" value="Methionine--tRNA ligase"/>
    <property type="match status" value="1"/>
</dbReference>
<dbReference type="Gene3D" id="2.40.50.140">
    <property type="entry name" value="Nucleic acid-binding proteins"/>
    <property type="match status" value="1"/>
</dbReference>
<evidence type="ECO:0000256" key="2">
    <source>
        <dbReference type="ARBA" id="ARBA00004604"/>
    </source>
</evidence>
<dbReference type="SUPFAM" id="SSF47323">
    <property type="entry name" value="Anticodon-binding domain of a subclass of class I aminoacyl-tRNA synthetases"/>
    <property type="match status" value="1"/>
</dbReference>
<evidence type="ECO:0000256" key="5">
    <source>
        <dbReference type="ARBA" id="ARBA00018335"/>
    </source>
</evidence>
<comment type="caution">
    <text evidence="21">The sequence shown here is derived from an EMBL/GenBank/DDBJ whole genome shotgun (WGS) entry which is preliminary data.</text>
</comment>
<dbReference type="InterPro" id="IPR012340">
    <property type="entry name" value="NA-bd_OB-fold"/>
</dbReference>
<dbReference type="EC" id="6.1.1.10" evidence="4"/>